<dbReference type="CDD" id="cd16321">
    <property type="entry name" value="MraZ_C"/>
    <property type="match status" value="1"/>
</dbReference>
<evidence type="ECO:0000256" key="2">
    <source>
        <dbReference type="ARBA" id="ARBA00022490"/>
    </source>
</evidence>
<dbReference type="InterPro" id="IPR003444">
    <property type="entry name" value="MraZ"/>
</dbReference>
<dbReference type="SUPFAM" id="SSF89447">
    <property type="entry name" value="AbrB/MazE/MraZ-like"/>
    <property type="match status" value="1"/>
</dbReference>
<evidence type="ECO:0000256" key="5">
    <source>
        <dbReference type="ARBA" id="ARBA00023125"/>
    </source>
</evidence>
<reference evidence="8" key="1">
    <citation type="submission" date="2016-10" db="EMBL/GenBank/DDBJ databases">
        <title>Sequence of Gallionella enrichment culture.</title>
        <authorList>
            <person name="Poehlein A."/>
            <person name="Muehling M."/>
            <person name="Daniel R."/>
        </authorList>
    </citation>
    <scope>NUCLEOTIDE SEQUENCE</scope>
</reference>
<keyword evidence="5" id="KW-0238">DNA-binding</keyword>
<organism evidence="8">
    <name type="scientific">mine drainage metagenome</name>
    <dbReference type="NCBI Taxonomy" id="410659"/>
    <lineage>
        <taxon>unclassified sequences</taxon>
        <taxon>metagenomes</taxon>
        <taxon>ecological metagenomes</taxon>
    </lineage>
</organism>
<evidence type="ECO:0000259" key="7">
    <source>
        <dbReference type="PROSITE" id="PS51740"/>
    </source>
</evidence>
<dbReference type="InterPro" id="IPR020603">
    <property type="entry name" value="MraZ_dom"/>
</dbReference>
<keyword evidence="2" id="KW-0963">Cytoplasm</keyword>
<dbReference type="EMBL" id="MLJW01000895">
    <property type="protein sequence ID" value="OIQ81669.1"/>
    <property type="molecule type" value="Genomic_DNA"/>
</dbReference>
<comment type="caution">
    <text evidence="8">The sequence shown here is derived from an EMBL/GenBank/DDBJ whole genome shotgun (WGS) entry which is preliminary data.</text>
</comment>
<dbReference type="NCBIfam" id="TIGR00242">
    <property type="entry name" value="division/cell wall cluster transcriptional repressor MraZ"/>
    <property type="match status" value="1"/>
</dbReference>
<feature type="domain" description="SpoVT-AbrB" evidence="7">
    <location>
        <begin position="80"/>
        <end position="123"/>
    </location>
</feature>
<dbReference type="AlphaFoldDB" id="A0A1J5R0H7"/>
<dbReference type="PANTHER" id="PTHR34701">
    <property type="entry name" value="TRANSCRIPTIONAL REGULATOR MRAZ"/>
    <property type="match status" value="1"/>
</dbReference>
<sequence>MYRGATSLNLDAKGRLAVPSRHRDAMQAECAGRLVLTAHPHRCLLLYPQPAWEPIQAKIMALSSFDQRSSAMQRLLVGHAEDVDLDSAGRLLVPPVLRELAGLDKQAMLVGQGSHFELWSMEGWRQQIERVMAAEDMAMPAELDGFSL</sequence>
<dbReference type="InterPro" id="IPR035642">
    <property type="entry name" value="MraZ_N"/>
</dbReference>
<dbReference type="PANTHER" id="PTHR34701:SF1">
    <property type="entry name" value="TRANSCRIPTIONAL REGULATOR MRAZ"/>
    <property type="match status" value="1"/>
</dbReference>
<dbReference type="InterPro" id="IPR007159">
    <property type="entry name" value="SpoVT-AbrB_dom"/>
</dbReference>
<dbReference type="CDD" id="cd16320">
    <property type="entry name" value="MraZ_N"/>
    <property type="match status" value="1"/>
</dbReference>
<keyword evidence="6" id="KW-0804">Transcription</keyword>
<dbReference type="InterPro" id="IPR038619">
    <property type="entry name" value="MraZ_sf"/>
</dbReference>
<gene>
    <name evidence="8" type="primary">mraZ_11</name>
    <name evidence="8" type="ORF">GALL_365550</name>
</gene>
<evidence type="ECO:0000256" key="3">
    <source>
        <dbReference type="ARBA" id="ARBA00022737"/>
    </source>
</evidence>
<evidence type="ECO:0000313" key="8">
    <source>
        <dbReference type="EMBL" id="OIQ81669.1"/>
    </source>
</evidence>
<evidence type="ECO:0000256" key="4">
    <source>
        <dbReference type="ARBA" id="ARBA00023015"/>
    </source>
</evidence>
<keyword evidence="4" id="KW-0805">Transcription regulation</keyword>
<dbReference type="GO" id="GO:0003700">
    <property type="term" value="F:DNA-binding transcription factor activity"/>
    <property type="evidence" value="ECO:0007669"/>
    <property type="project" value="InterPro"/>
</dbReference>
<evidence type="ECO:0000256" key="6">
    <source>
        <dbReference type="ARBA" id="ARBA00023163"/>
    </source>
</evidence>
<dbReference type="Gene3D" id="3.40.1550.20">
    <property type="entry name" value="Transcriptional regulator MraZ domain"/>
    <property type="match status" value="1"/>
</dbReference>
<name>A0A1J5R0H7_9ZZZZ</name>
<dbReference type="HAMAP" id="MF_01008">
    <property type="entry name" value="MraZ"/>
    <property type="match status" value="1"/>
</dbReference>
<dbReference type="Pfam" id="PF02381">
    <property type="entry name" value="MraZ"/>
    <property type="match status" value="2"/>
</dbReference>
<evidence type="ECO:0000256" key="1">
    <source>
        <dbReference type="ARBA" id="ARBA00013860"/>
    </source>
</evidence>
<dbReference type="InterPro" id="IPR035644">
    <property type="entry name" value="MraZ_C"/>
</dbReference>
<dbReference type="GO" id="GO:2000143">
    <property type="term" value="P:negative regulation of DNA-templated transcription initiation"/>
    <property type="evidence" value="ECO:0007669"/>
    <property type="project" value="TreeGrafter"/>
</dbReference>
<dbReference type="GO" id="GO:0000976">
    <property type="term" value="F:transcription cis-regulatory region binding"/>
    <property type="evidence" value="ECO:0007669"/>
    <property type="project" value="TreeGrafter"/>
</dbReference>
<feature type="domain" description="SpoVT-AbrB" evidence="7">
    <location>
        <begin position="5"/>
        <end position="51"/>
    </location>
</feature>
<dbReference type="InterPro" id="IPR037914">
    <property type="entry name" value="SpoVT-AbrB_sf"/>
</dbReference>
<keyword evidence="3" id="KW-0677">Repeat</keyword>
<proteinExistence type="inferred from homology"/>
<protein>
    <recommendedName>
        <fullName evidence="1">Transcriptional regulator MraZ</fullName>
    </recommendedName>
</protein>
<accession>A0A1J5R0H7</accession>
<dbReference type="PROSITE" id="PS51740">
    <property type="entry name" value="SPOVT_ABRB"/>
    <property type="match status" value="2"/>
</dbReference>